<evidence type="ECO:0000256" key="1">
    <source>
        <dbReference type="SAM" id="Phobius"/>
    </source>
</evidence>
<gene>
    <name evidence="2" type="ORF">HZH68_010554</name>
</gene>
<keyword evidence="1" id="KW-1133">Transmembrane helix</keyword>
<feature type="transmembrane region" description="Helical" evidence="1">
    <location>
        <begin position="51"/>
        <end position="76"/>
    </location>
</feature>
<keyword evidence="3" id="KW-1185">Reference proteome</keyword>
<accession>A0A834N205</accession>
<name>A0A834N205_VESGE</name>
<protein>
    <submittedName>
        <fullName evidence="2">Uncharacterized protein</fullName>
    </submittedName>
</protein>
<evidence type="ECO:0000313" key="3">
    <source>
        <dbReference type="Proteomes" id="UP000617340"/>
    </source>
</evidence>
<keyword evidence="1" id="KW-0812">Transmembrane</keyword>
<proteinExistence type="predicted"/>
<evidence type="ECO:0000313" key="2">
    <source>
        <dbReference type="EMBL" id="KAF7393735.1"/>
    </source>
</evidence>
<dbReference type="AlphaFoldDB" id="A0A834N205"/>
<reference evidence="2" key="1">
    <citation type="journal article" date="2020" name="G3 (Bethesda)">
        <title>High-Quality Assemblies for Three Invasive Social Wasps from the &lt;i&gt;Vespula&lt;/i&gt; Genus.</title>
        <authorList>
            <person name="Harrop T.W.R."/>
            <person name="Guhlin J."/>
            <person name="McLaughlin G.M."/>
            <person name="Permina E."/>
            <person name="Stockwell P."/>
            <person name="Gilligan J."/>
            <person name="Le Lec M.F."/>
            <person name="Gruber M.A.M."/>
            <person name="Quinn O."/>
            <person name="Lovegrove M."/>
            <person name="Duncan E.J."/>
            <person name="Remnant E.J."/>
            <person name="Van Eeckhoven J."/>
            <person name="Graham B."/>
            <person name="Knapp R.A."/>
            <person name="Langford K.W."/>
            <person name="Kronenberg Z."/>
            <person name="Press M.O."/>
            <person name="Eacker S.M."/>
            <person name="Wilson-Rankin E.E."/>
            <person name="Purcell J."/>
            <person name="Lester P.J."/>
            <person name="Dearden P.K."/>
        </authorList>
    </citation>
    <scope>NUCLEOTIDE SEQUENCE</scope>
    <source>
        <strain evidence="2">Linc-1</strain>
    </source>
</reference>
<dbReference type="EMBL" id="JACSDZ010000010">
    <property type="protein sequence ID" value="KAF7393735.1"/>
    <property type="molecule type" value="Genomic_DNA"/>
</dbReference>
<keyword evidence="1" id="KW-0472">Membrane</keyword>
<dbReference type="Proteomes" id="UP000617340">
    <property type="component" value="Unassembled WGS sequence"/>
</dbReference>
<sequence>MLDRISSEDTPLFLNDVPSERCHINSKSTDTMLFSRVEAITAAVRVVSAAAAAAAAATATAAAAVAVAVVAAQCLLSQNAELATRKELRVALV</sequence>
<comment type="caution">
    <text evidence="2">The sequence shown here is derived from an EMBL/GenBank/DDBJ whole genome shotgun (WGS) entry which is preliminary data.</text>
</comment>
<organism evidence="2 3">
    <name type="scientific">Vespula germanica</name>
    <name type="common">German yellow jacket</name>
    <name type="synonym">Paravespula germanica</name>
    <dbReference type="NCBI Taxonomy" id="30212"/>
    <lineage>
        <taxon>Eukaryota</taxon>
        <taxon>Metazoa</taxon>
        <taxon>Ecdysozoa</taxon>
        <taxon>Arthropoda</taxon>
        <taxon>Hexapoda</taxon>
        <taxon>Insecta</taxon>
        <taxon>Pterygota</taxon>
        <taxon>Neoptera</taxon>
        <taxon>Endopterygota</taxon>
        <taxon>Hymenoptera</taxon>
        <taxon>Apocrita</taxon>
        <taxon>Aculeata</taxon>
        <taxon>Vespoidea</taxon>
        <taxon>Vespidae</taxon>
        <taxon>Vespinae</taxon>
        <taxon>Vespula</taxon>
    </lineage>
</organism>